<keyword evidence="4" id="KW-1185">Reference proteome</keyword>
<dbReference type="RefSeq" id="WP_253795655.1">
    <property type="nucleotide sequence ID" value="NZ_BAAAUB010000081.1"/>
</dbReference>
<evidence type="ECO:0000313" key="3">
    <source>
        <dbReference type="EMBL" id="MCP2308785.1"/>
    </source>
</evidence>
<evidence type="ECO:0000259" key="2">
    <source>
        <dbReference type="Pfam" id="PF14219"/>
    </source>
</evidence>
<protein>
    <recommendedName>
        <fullName evidence="2">DUF4328 domain-containing protein</fullName>
    </recommendedName>
</protein>
<dbReference type="Proteomes" id="UP001206483">
    <property type="component" value="Unassembled WGS sequence"/>
</dbReference>
<evidence type="ECO:0000313" key="4">
    <source>
        <dbReference type="Proteomes" id="UP001206483"/>
    </source>
</evidence>
<feature type="transmembrane region" description="Helical" evidence="1">
    <location>
        <begin position="65"/>
        <end position="86"/>
    </location>
</feature>
<feature type="transmembrane region" description="Helical" evidence="1">
    <location>
        <begin position="183"/>
        <end position="205"/>
    </location>
</feature>
<organism evidence="3 4">
    <name type="scientific">Kitasatospora paracochleata</name>
    <dbReference type="NCBI Taxonomy" id="58354"/>
    <lineage>
        <taxon>Bacteria</taxon>
        <taxon>Bacillati</taxon>
        <taxon>Actinomycetota</taxon>
        <taxon>Actinomycetes</taxon>
        <taxon>Kitasatosporales</taxon>
        <taxon>Streptomycetaceae</taxon>
        <taxon>Kitasatospora</taxon>
    </lineage>
</organism>
<keyword evidence="1" id="KW-0472">Membrane</keyword>
<reference evidence="3 4" key="1">
    <citation type="submission" date="2022-06" db="EMBL/GenBank/DDBJ databases">
        <title>Sequencing the genomes of 1000 actinobacteria strains.</title>
        <authorList>
            <person name="Klenk H.-P."/>
        </authorList>
    </citation>
    <scope>NUCLEOTIDE SEQUENCE [LARGE SCALE GENOMIC DNA]</scope>
    <source>
        <strain evidence="3 4">DSM 41656</strain>
    </source>
</reference>
<name>A0ABT1IUG9_9ACTN</name>
<keyword evidence="1" id="KW-0812">Transmembrane</keyword>
<dbReference type="EMBL" id="JAMZDX010000002">
    <property type="protein sequence ID" value="MCP2308785.1"/>
    <property type="molecule type" value="Genomic_DNA"/>
</dbReference>
<feature type="domain" description="DUF4328" evidence="2">
    <location>
        <begin position="51"/>
        <end position="210"/>
    </location>
</feature>
<keyword evidence="1" id="KW-1133">Transmembrane helix</keyword>
<evidence type="ECO:0000256" key="1">
    <source>
        <dbReference type="SAM" id="Phobius"/>
    </source>
</evidence>
<dbReference type="InterPro" id="IPR025565">
    <property type="entry name" value="DUF4328"/>
</dbReference>
<accession>A0ABT1IUG9</accession>
<feature type="transmembrane region" description="Helical" evidence="1">
    <location>
        <begin position="107"/>
        <end position="125"/>
    </location>
</feature>
<comment type="caution">
    <text evidence="3">The sequence shown here is derived from an EMBL/GenBank/DDBJ whole genome shotgun (WGS) entry which is preliminary data.</text>
</comment>
<proteinExistence type="predicted"/>
<sequence>MPSPAVYRSPRAAATAATVLLAVSAATTVFSLAANIHLFGAAGDLVPESYLVDNAVLADAEQLSQSAATIHLLVLLCSAATFITWFHRVRVNAEVFDPYGHRRGRGWAIGGWFTPVVVVWFPRQIARDTWQASVRTDEYGVRAPLSPTLLNLWWGTWWAAKLLGQMGSRLSTDAFQAYAYQEAVGWLIASDLLELAAAGFAIALVRRLTAMQEQRFAEAAARAYGVPVATVHG</sequence>
<dbReference type="Pfam" id="PF14219">
    <property type="entry name" value="DUF4328"/>
    <property type="match status" value="1"/>
</dbReference>
<gene>
    <name evidence="3" type="ORF">FHR36_001909</name>
</gene>